<reference evidence="1" key="2">
    <citation type="submission" date="2020-05" db="UniProtKB">
        <authorList>
            <consortium name="EnsemblMetazoa"/>
        </authorList>
    </citation>
    <scope>IDENTIFICATION</scope>
    <source>
        <strain evidence="1">IAEA</strain>
    </source>
</reference>
<evidence type="ECO:0000313" key="2">
    <source>
        <dbReference type="Proteomes" id="UP000092445"/>
    </source>
</evidence>
<proteinExistence type="predicted"/>
<dbReference type="EnsemblMetazoa" id="GPAI022048-RA">
    <property type="protein sequence ID" value="GPAI022048-PA"/>
    <property type="gene ID" value="GPAI022048"/>
</dbReference>
<dbReference type="EnsemblMetazoa" id="GPAI022047-RA">
    <property type="protein sequence ID" value="GPAI022047-PA"/>
    <property type="gene ID" value="GPAI022047"/>
</dbReference>
<keyword evidence="2" id="KW-1185">Reference proteome</keyword>
<evidence type="ECO:0000313" key="1">
    <source>
        <dbReference type="EnsemblMetazoa" id="GPAI022048-PA"/>
    </source>
</evidence>
<name>A0A1A9ZQN1_GLOPL</name>
<sequence>MLVPTTRTRPNVPILPAAAAEAVAAPVPTPLPPPPPTLATPTVATAAAADALLPLAGGEGLKSPSSSERCSSVESCEVVDVRSLLALICCCCLATRAAVEAAAPAAAALALRICLAALASKAAAVLATTFVSVESSFSLFSVSALPSATIFSTTLLKPLGEDLEILRLLRIRWISSTDKECEMEPEPELLPLK</sequence>
<organism evidence="1 2">
    <name type="scientific">Glossina pallidipes</name>
    <name type="common">Tsetse fly</name>
    <dbReference type="NCBI Taxonomy" id="7398"/>
    <lineage>
        <taxon>Eukaryota</taxon>
        <taxon>Metazoa</taxon>
        <taxon>Ecdysozoa</taxon>
        <taxon>Arthropoda</taxon>
        <taxon>Hexapoda</taxon>
        <taxon>Insecta</taxon>
        <taxon>Pterygota</taxon>
        <taxon>Neoptera</taxon>
        <taxon>Endopterygota</taxon>
        <taxon>Diptera</taxon>
        <taxon>Brachycera</taxon>
        <taxon>Muscomorpha</taxon>
        <taxon>Hippoboscoidea</taxon>
        <taxon>Glossinidae</taxon>
        <taxon>Glossina</taxon>
    </lineage>
</organism>
<dbReference type="VEuPathDB" id="VectorBase:GPAI022048"/>
<accession>A0A1A9ZQN1</accession>
<protein>
    <submittedName>
        <fullName evidence="1">Uncharacterized protein</fullName>
    </submittedName>
</protein>
<reference evidence="2" key="1">
    <citation type="submission" date="2014-03" db="EMBL/GenBank/DDBJ databases">
        <authorList>
            <person name="Aksoy S."/>
            <person name="Warren W."/>
            <person name="Wilson R.K."/>
        </authorList>
    </citation>
    <scope>NUCLEOTIDE SEQUENCE [LARGE SCALE GENOMIC DNA]</scope>
    <source>
        <strain evidence="2">IAEA</strain>
    </source>
</reference>
<dbReference type="AlphaFoldDB" id="A0A1A9ZQN1"/>
<dbReference type="VEuPathDB" id="VectorBase:GPAI022047"/>
<dbReference type="Proteomes" id="UP000092445">
    <property type="component" value="Unassembled WGS sequence"/>
</dbReference>